<dbReference type="SUPFAM" id="SSF50156">
    <property type="entry name" value="PDZ domain-like"/>
    <property type="match status" value="1"/>
</dbReference>
<dbReference type="PIRSF" id="PIRSF036421">
    <property type="entry name" value="Tricorn_protease"/>
    <property type="match status" value="1"/>
</dbReference>
<evidence type="ECO:0000256" key="1">
    <source>
        <dbReference type="ARBA" id="ARBA00004496"/>
    </source>
</evidence>
<name>A0A5R9BLR9_9MICC</name>
<dbReference type="InterPro" id="IPR029414">
    <property type="entry name" value="Tricorn_PDZ"/>
</dbReference>
<gene>
    <name evidence="12" type="ORF">FEF26_00905</name>
</gene>
<dbReference type="SUPFAM" id="SSF52096">
    <property type="entry name" value="ClpP/crotonase"/>
    <property type="match status" value="1"/>
</dbReference>
<feature type="region of interest" description="Disordered" evidence="10">
    <location>
        <begin position="533"/>
        <end position="568"/>
    </location>
</feature>
<dbReference type="Gene3D" id="3.90.226.10">
    <property type="entry name" value="2-enoyl-CoA Hydratase, Chain A, domain 1"/>
    <property type="match status" value="1"/>
</dbReference>
<dbReference type="GO" id="GO:0005737">
    <property type="term" value="C:cytoplasm"/>
    <property type="evidence" value="ECO:0007669"/>
    <property type="project" value="UniProtKB-SubCell"/>
</dbReference>
<dbReference type="Gene3D" id="2.30.42.10">
    <property type="match status" value="1"/>
</dbReference>
<feature type="compositionally biased region" description="Low complexity" evidence="10">
    <location>
        <begin position="546"/>
        <end position="561"/>
    </location>
</feature>
<feature type="domain" description="Tail specific protease" evidence="11">
    <location>
        <begin position="842"/>
        <end position="1046"/>
    </location>
</feature>
<dbReference type="EMBL" id="VAVZ01000002">
    <property type="protein sequence ID" value="TLQ01032.1"/>
    <property type="molecule type" value="Genomic_DNA"/>
</dbReference>
<evidence type="ECO:0000313" key="13">
    <source>
        <dbReference type="Proteomes" id="UP000310458"/>
    </source>
</evidence>
<dbReference type="GO" id="GO:0008236">
    <property type="term" value="F:serine-type peptidase activity"/>
    <property type="evidence" value="ECO:0007669"/>
    <property type="project" value="UniProtKB-UniRule"/>
</dbReference>
<keyword evidence="4 7" id="KW-0645">Protease</keyword>
<comment type="caution">
    <text evidence="12">The sequence shown here is derived from an EMBL/GenBank/DDBJ whole genome shotgun (WGS) entry which is preliminary data.</text>
</comment>
<dbReference type="InterPro" id="IPR005151">
    <property type="entry name" value="Tail-specific_protease"/>
</dbReference>
<evidence type="ECO:0000256" key="2">
    <source>
        <dbReference type="ARBA" id="ARBA00008524"/>
    </source>
</evidence>
<feature type="active site" description="Charge relay system" evidence="8">
    <location>
        <position position="1035"/>
    </location>
</feature>
<feature type="active site" description="Nucleophile" evidence="8">
    <location>
        <position position="977"/>
    </location>
</feature>
<proteinExistence type="inferred from homology"/>
<evidence type="ECO:0000313" key="12">
    <source>
        <dbReference type="EMBL" id="TLQ01032.1"/>
    </source>
</evidence>
<dbReference type="InterPro" id="IPR028204">
    <property type="entry name" value="Tricorn_C1"/>
</dbReference>
<dbReference type="PANTHER" id="PTHR43253">
    <property type="entry name" value="TRICORN PROTEASE HOMOLOG 2-RELATED"/>
    <property type="match status" value="1"/>
</dbReference>
<dbReference type="SUPFAM" id="SSF82171">
    <property type="entry name" value="DPP6 N-terminal domain-like"/>
    <property type="match status" value="1"/>
</dbReference>
<keyword evidence="13" id="KW-1185">Reference proteome</keyword>
<evidence type="ECO:0000256" key="5">
    <source>
        <dbReference type="ARBA" id="ARBA00022801"/>
    </source>
</evidence>
<comment type="similarity">
    <text evidence="2 7">Belongs to the peptidase S41B family.</text>
</comment>
<dbReference type="SMART" id="SM00245">
    <property type="entry name" value="TSPc"/>
    <property type="match status" value="1"/>
</dbReference>
<evidence type="ECO:0000256" key="3">
    <source>
        <dbReference type="ARBA" id="ARBA00022490"/>
    </source>
</evidence>
<feature type="site" description="Transition state stabilizer; via amide nitrogen" evidence="9">
    <location>
        <position position="978"/>
    </location>
</feature>
<evidence type="ECO:0000256" key="6">
    <source>
        <dbReference type="ARBA" id="ARBA00022825"/>
    </source>
</evidence>
<dbReference type="InterPro" id="IPR012393">
    <property type="entry name" value="Tricorn_protease"/>
</dbReference>
<protein>
    <recommendedName>
        <fullName evidence="7">Tricorn protease homolog</fullName>
        <ecNumber evidence="7">3.4.21.-</ecNumber>
    </recommendedName>
</protein>
<dbReference type="Proteomes" id="UP000310458">
    <property type="component" value="Unassembled WGS sequence"/>
</dbReference>
<evidence type="ECO:0000256" key="4">
    <source>
        <dbReference type="ARBA" id="ARBA00022670"/>
    </source>
</evidence>
<evidence type="ECO:0000256" key="9">
    <source>
        <dbReference type="PIRSR" id="PIRSR036421-3"/>
    </source>
</evidence>
<dbReference type="Pfam" id="PF26550">
    <property type="entry name" value="Tricorn_2nd"/>
    <property type="match status" value="1"/>
</dbReference>
<dbReference type="Gene3D" id="2.130.10.10">
    <property type="entry name" value="YVTN repeat-like/Quinoprotein amine dehydrogenase"/>
    <property type="match status" value="1"/>
</dbReference>
<reference evidence="12 13" key="1">
    <citation type="submission" date="2019-05" db="EMBL/GenBank/DDBJ databases">
        <title>Nesterenkonia sp. GY074 isolated from the Southern Atlantic Ocean.</title>
        <authorList>
            <person name="Zhang G."/>
        </authorList>
    </citation>
    <scope>NUCLEOTIDE SEQUENCE [LARGE SCALE GENOMIC DNA]</scope>
    <source>
        <strain evidence="12 13">GY074</strain>
    </source>
</reference>
<feature type="active site" description="Charge relay system" evidence="8">
    <location>
        <position position="757"/>
    </location>
</feature>
<dbReference type="Pfam" id="PF14685">
    <property type="entry name" value="PDZ_Tricorn"/>
    <property type="match status" value="1"/>
</dbReference>
<dbReference type="Pfam" id="PF03572">
    <property type="entry name" value="Peptidase_S41"/>
    <property type="match status" value="1"/>
</dbReference>
<evidence type="ECO:0000256" key="8">
    <source>
        <dbReference type="PIRSR" id="PIRSR036421-1"/>
    </source>
</evidence>
<dbReference type="AlphaFoldDB" id="A0A5R9BLR9"/>
<dbReference type="InterPro" id="IPR015943">
    <property type="entry name" value="WD40/YVTN_repeat-like_dom_sf"/>
</dbReference>
<dbReference type="Gene3D" id="2.120.10.60">
    <property type="entry name" value="Tricorn protease N-terminal domain"/>
    <property type="match status" value="1"/>
</dbReference>
<comment type="function">
    <text evidence="7">Degrades oligopeptides.</text>
</comment>
<keyword evidence="5 7" id="KW-0378">Hydrolase</keyword>
<dbReference type="Gene3D" id="3.30.750.44">
    <property type="match status" value="1"/>
</dbReference>
<organism evidence="12 13">
    <name type="scientific">Nesterenkonia salmonea</name>
    <dbReference type="NCBI Taxonomy" id="1804987"/>
    <lineage>
        <taxon>Bacteria</taxon>
        <taxon>Bacillati</taxon>
        <taxon>Actinomycetota</taxon>
        <taxon>Actinomycetes</taxon>
        <taxon>Micrococcales</taxon>
        <taxon>Micrococcaceae</taxon>
        <taxon>Nesterenkonia</taxon>
    </lineage>
</organism>
<dbReference type="CDD" id="cd07562">
    <property type="entry name" value="Peptidase_S41_TRI"/>
    <property type="match status" value="1"/>
</dbReference>
<dbReference type="PANTHER" id="PTHR43253:SF1">
    <property type="entry name" value="TRICORN PROTEASE HOMOLOG 2-RELATED"/>
    <property type="match status" value="1"/>
</dbReference>
<sequence>MSSGAYLRYPHLHGDHITFTAADEVWLAPAAGGRAWRLTRDAAGVKHPRISPDGTEVAFISTHDGDHEVYAVGIDSGEVRRLTWWGNRRTTILGWAQDGRLLVSTNAQEVHRDQVVRALSLDGQWERLHYGSATGLAVSASGAAALTTPEYRTPAHWKRYRGGTAPKLWLDAKGKGSWTQLLADETAAIVDPMWIDDALLFVSDRSASFPKKANEQANLWIWEKPAANKHKSLKQLTFQDETTGYVRDATSDGARITWHSRGTIWIKDSVSSAARRLEVTLPGTTPAPLTLKPTDNLDLMVPDQGADASLVSWRGKTFWLTHREGPSRALAAESGVRTREPVLLGTTGRAALVTDAEGEDSLEIHTLDGSAAPERLLTGELGRILHVAADPAGERLAVLSHDGWIRLITLDSKRKLRAPAPKVRDIMRSTCGEPKSPSFSPDGRYMLWSHPTTGESQIHQLMLLDTHGDHEPEALTDNRFHDFSPTFTSDGKYIAFLSNRTFDPHYDTYEFALSFSGATRPWLIPLSASEPPPFGPSAEGWRLSPAENDSNGEASEASAAKKAPDSPDVDIARAEERIVAFPVPSAEYRRLHAAKGALLWVTVPQDTGELGARRAGVPGDKPAEQLVRWDFQQRKTTVIVDKLTDYAVSGDGERIVVRHQDTVTVQPSTKKVEDDDADKVTVDLTRLRFQVDQQAEWTQMFDETCRLMSQQFWRSDMDGVHWDAVVERYRPLVQTARSKDDVIDILWETVGELNTSHAYVMDQGSAPGQDQKLGLLGADLSPAEHGWRIDRILPNESSEPQARSPLHAAGVDAQPGDLITAVDGQPVDPIIGPAKHLTGSANKPVELTLTRGDSSRRVVVLPLADEAELRYQDWVRSRREYVAEKTQGKLGYLHVPDMVATGWAQLHRDLRLATQAEGLIADVRYNGGGHTSQLVIARLAQRVVAWATARHEVEPMPYPDGAPRGPVVLVANENSGSDGDIVNAVAQALKVGPVIGTRTWGGVIGIDGRFDLIDGTTVTQPKYAFWIEGKDWGVENYGVDPDIEVVHQPGQLFRSDDPQLDRAIDEAYARLEETPAASPPGLPDPKVKL</sequence>
<evidence type="ECO:0000259" key="11">
    <source>
        <dbReference type="SMART" id="SM00245"/>
    </source>
</evidence>
<comment type="subcellular location">
    <subcellularLocation>
        <location evidence="1 7">Cytoplasm</location>
    </subcellularLocation>
</comment>
<accession>A0A5R9BLR9</accession>
<dbReference type="GO" id="GO:0006508">
    <property type="term" value="P:proteolysis"/>
    <property type="evidence" value="ECO:0007669"/>
    <property type="project" value="UniProtKB-UniRule"/>
</dbReference>
<dbReference type="Pfam" id="PF26549">
    <property type="entry name" value="Tricorn_N"/>
    <property type="match status" value="1"/>
</dbReference>
<dbReference type="RefSeq" id="WP_138251657.1">
    <property type="nucleotide sequence ID" value="NZ_VAVZ01000002.1"/>
</dbReference>
<dbReference type="OrthoDB" id="9758793at2"/>
<dbReference type="EC" id="3.4.21.-" evidence="7"/>
<dbReference type="InterPro" id="IPR036034">
    <property type="entry name" value="PDZ_sf"/>
</dbReference>
<keyword evidence="6 7" id="KW-0720">Serine protease</keyword>
<evidence type="ECO:0000256" key="7">
    <source>
        <dbReference type="PIRNR" id="PIRNR036421"/>
    </source>
</evidence>
<keyword evidence="3 7" id="KW-0963">Cytoplasm</keyword>
<evidence type="ECO:0000256" key="10">
    <source>
        <dbReference type="SAM" id="MobiDB-lite"/>
    </source>
</evidence>
<dbReference type="Pfam" id="PF14684">
    <property type="entry name" value="Tricorn_C1"/>
    <property type="match status" value="1"/>
</dbReference>
<dbReference type="InterPro" id="IPR029045">
    <property type="entry name" value="ClpP/crotonase-like_dom_sf"/>
</dbReference>